<dbReference type="Pfam" id="PF07831">
    <property type="entry name" value="PYNP_C"/>
    <property type="match status" value="1"/>
</dbReference>
<dbReference type="Proteomes" id="UP000184016">
    <property type="component" value="Unassembled WGS sequence"/>
</dbReference>
<comment type="catalytic activity">
    <reaction evidence="19">
        <text>uridine + phosphate = alpha-D-ribose 1-phosphate + uracil</text>
        <dbReference type="Rhea" id="RHEA:24388"/>
        <dbReference type="ChEBI" id="CHEBI:16704"/>
        <dbReference type="ChEBI" id="CHEBI:17568"/>
        <dbReference type="ChEBI" id="CHEBI:43474"/>
        <dbReference type="ChEBI" id="CHEBI:57720"/>
        <dbReference type="EC" id="2.4.2.2"/>
    </reaction>
</comment>
<dbReference type="InterPro" id="IPR017459">
    <property type="entry name" value="Glycosyl_Trfase_fam3_N_dom"/>
</dbReference>
<dbReference type="PROSITE" id="PS00647">
    <property type="entry name" value="THYMID_PHOSPHORYLASE"/>
    <property type="match status" value="1"/>
</dbReference>
<keyword evidence="16" id="KW-0378">Hydrolase</keyword>
<dbReference type="GO" id="GO:0006206">
    <property type="term" value="P:pyrimidine nucleobase metabolic process"/>
    <property type="evidence" value="ECO:0007669"/>
    <property type="project" value="InterPro"/>
</dbReference>
<feature type="binding site" evidence="25">
    <location>
        <position position="532"/>
    </location>
    <ligand>
        <name>Zn(2+)</name>
        <dbReference type="ChEBI" id="CHEBI:29105"/>
        <note>catalytic</note>
    </ligand>
</feature>
<dbReference type="InterPro" id="IPR017872">
    <property type="entry name" value="Pyrmidine_PPase_CS"/>
</dbReference>
<evidence type="ECO:0000256" key="24">
    <source>
        <dbReference type="PIRSR" id="PIRSR606262-2"/>
    </source>
</evidence>
<dbReference type="InterPro" id="IPR035902">
    <property type="entry name" value="Nuc_phospho_transferase"/>
</dbReference>
<gene>
    <name evidence="27" type="ORF">SAMN05443507_12128</name>
</gene>
<dbReference type="AlphaFoldDB" id="A0A1M6UWZ6"/>
<dbReference type="PANTHER" id="PTHR10515">
    <property type="entry name" value="THYMIDINE PHOSPHORYLASE"/>
    <property type="match status" value="1"/>
</dbReference>
<dbReference type="Pfam" id="PF00591">
    <property type="entry name" value="Glycos_transf_3"/>
    <property type="match status" value="1"/>
</dbReference>
<evidence type="ECO:0000256" key="23">
    <source>
        <dbReference type="PIRSR" id="PIRSR606262-1"/>
    </source>
</evidence>
<feature type="domain" description="CMP/dCMP-type deaminase" evidence="26">
    <location>
        <begin position="441"/>
        <end position="571"/>
    </location>
</feature>
<dbReference type="SUPFAM" id="SSF52418">
    <property type="entry name" value="Nucleoside phosphorylase/phosphoribosyltransferase catalytic domain"/>
    <property type="match status" value="1"/>
</dbReference>
<evidence type="ECO:0000256" key="13">
    <source>
        <dbReference type="ARBA" id="ARBA00022676"/>
    </source>
</evidence>
<dbReference type="NCBIfam" id="TIGR02644">
    <property type="entry name" value="Y_phosphoryl"/>
    <property type="match status" value="1"/>
</dbReference>
<dbReference type="InterPro" id="IPR006262">
    <property type="entry name" value="Cyt_deam_tetra"/>
</dbReference>
<evidence type="ECO:0000256" key="16">
    <source>
        <dbReference type="ARBA" id="ARBA00022801"/>
    </source>
</evidence>
<dbReference type="SMART" id="SM00941">
    <property type="entry name" value="PYNP_C"/>
    <property type="match status" value="1"/>
</dbReference>
<dbReference type="PROSITE" id="PS51747">
    <property type="entry name" value="CYT_DCMP_DEAMINASES_2"/>
    <property type="match status" value="1"/>
</dbReference>
<dbReference type="EMBL" id="FRAF01000021">
    <property type="protein sequence ID" value="SHK73683.1"/>
    <property type="molecule type" value="Genomic_DNA"/>
</dbReference>
<dbReference type="CDD" id="cd01283">
    <property type="entry name" value="cytidine_deaminase"/>
    <property type="match status" value="1"/>
</dbReference>
<dbReference type="GO" id="GO:0004126">
    <property type="term" value="F:cytidine deaminase activity"/>
    <property type="evidence" value="ECO:0007669"/>
    <property type="project" value="UniProtKB-EC"/>
</dbReference>
<evidence type="ECO:0000256" key="15">
    <source>
        <dbReference type="ARBA" id="ARBA00022723"/>
    </source>
</evidence>
<comment type="function">
    <text evidence="5">This enzyme scavenges exogenous and endogenous cytidine and 2'-deoxycytidine for UMP synthesis.</text>
</comment>
<reference evidence="28" key="1">
    <citation type="submission" date="2016-11" db="EMBL/GenBank/DDBJ databases">
        <authorList>
            <person name="Varghese N."/>
            <person name="Submissions S."/>
        </authorList>
    </citation>
    <scope>NUCLEOTIDE SEQUENCE [LARGE SCALE GENOMIC DNA]</scope>
    <source>
        <strain evidence="28">USBA-503</strain>
    </source>
</reference>
<dbReference type="SUPFAM" id="SSF47648">
    <property type="entry name" value="Nucleoside phosphorylase/phosphoribosyltransferase N-terminal domain"/>
    <property type="match status" value="1"/>
</dbReference>
<sequence>MRVVEWIERKRRGGHLSGEEITQLIRGYVAGDIPDYQMSALLMAIVFQGMDEQEITSLTLAMADSGDRLTYPKNLGFLVDKHSTGGVGDKTSIALMPWLAAMGVPIAKMSGRGLGHTGGTIDKLESIPGFRTELNQAEFVQQVEAIGIALAGQSGNLAPADKMLYALRDVTGTVASLPLIASSIMSKKLASGADGIVLDVKVGEGAFMQNEADAQVLARQMVQIGTQSGKKVVALLSRMDEPLGYAVGNALEVKEAIDTLRGCGPDDFTELCYALGIEMMLLAGLTKSPSEARHKMKEAIENGQALEKMRQWIDAQGGIGDVVIEPEKILPRAPFVLTVHAPQSGTIEKIHALAAGEIAMRLGAGRATKTDKIDVRTGLVFLHKVGAELQADQPLVEIHARSEQEALAVQNDVLHLFEWGNHTSKIPPSIVIGRVVAEVEDVDTQLLATAQQAMKQAYVPYSRFPVGAALRLASGRIISGCNVENASYGLTNCAERSAIFRFVSEIGVEHDRIVAIAVAGDTEEAIAPCGACRQVMVEFCSPDTPVYLSNLQGKRVQTSVGELLPGSFGSSQLRSHSRDC</sequence>
<evidence type="ECO:0000256" key="5">
    <source>
        <dbReference type="ARBA" id="ARBA00003949"/>
    </source>
</evidence>
<proteinExistence type="inferred from homology"/>
<comment type="similarity">
    <text evidence="6">Belongs to the cytidine and deoxycytidylate deaminase family.</text>
</comment>
<dbReference type="InterPro" id="IPR013102">
    <property type="entry name" value="PYNP_C"/>
</dbReference>
<dbReference type="EC" id="2.4.2.2" evidence="9"/>
<evidence type="ECO:0000256" key="4">
    <source>
        <dbReference type="ARBA" id="ARBA00003877"/>
    </source>
</evidence>
<keyword evidence="15 25" id="KW-0479">Metal-binding</keyword>
<keyword evidence="13" id="KW-0328">Glycosyltransferase</keyword>
<comment type="function">
    <text evidence="4">Catalyzes phosphorolysis of the pyrimidine nucleosides uridine, thymidine and 2'-deoxyuridine with the formation of the corresponding pyrimidine base and ribose-1-phosphate.</text>
</comment>
<comment type="similarity">
    <text evidence="7">Belongs to the thymidine/pyrimidine-nucleoside phosphorylase family.</text>
</comment>
<dbReference type="GO" id="GO:0009032">
    <property type="term" value="F:thymidine phosphorylase activity"/>
    <property type="evidence" value="ECO:0007669"/>
    <property type="project" value="TreeGrafter"/>
</dbReference>
<dbReference type="GO" id="GO:0005829">
    <property type="term" value="C:cytosol"/>
    <property type="evidence" value="ECO:0007669"/>
    <property type="project" value="TreeGrafter"/>
</dbReference>
<dbReference type="SUPFAM" id="SSF53927">
    <property type="entry name" value="Cytidine deaminase-like"/>
    <property type="match status" value="1"/>
</dbReference>
<keyword evidence="28" id="KW-1185">Reference proteome</keyword>
<evidence type="ECO:0000256" key="11">
    <source>
        <dbReference type="ARBA" id="ARBA00014680"/>
    </source>
</evidence>
<evidence type="ECO:0000256" key="19">
    <source>
        <dbReference type="ARBA" id="ARBA00048453"/>
    </source>
</evidence>
<dbReference type="SUPFAM" id="SSF54680">
    <property type="entry name" value="Pyrimidine nucleoside phosphorylase C-terminal domain"/>
    <property type="match status" value="1"/>
</dbReference>
<dbReference type="InterPro" id="IPR036566">
    <property type="entry name" value="PYNP-like_C_sf"/>
</dbReference>
<evidence type="ECO:0000256" key="9">
    <source>
        <dbReference type="ARBA" id="ARBA00011889"/>
    </source>
</evidence>
<keyword evidence="17 25" id="KW-0862">Zinc</keyword>
<evidence type="ECO:0000313" key="28">
    <source>
        <dbReference type="Proteomes" id="UP000184016"/>
    </source>
</evidence>
<evidence type="ECO:0000256" key="2">
    <source>
        <dbReference type="ARBA" id="ARBA00001947"/>
    </source>
</evidence>
<evidence type="ECO:0000256" key="20">
    <source>
        <dbReference type="ARBA" id="ARBA00048525"/>
    </source>
</evidence>
<comment type="catalytic activity">
    <reaction evidence="22">
        <text>cytidine + H2O + H(+) = uridine + NH4(+)</text>
        <dbReference type="Rhea" id="RHEA:16069"/>
        <dbReference type="ChEBI" id="CHEBI:15377"/>
        <dbReference type="ChEBI" id="CHEBI:15378"/>
        <dbReference type="ChEBI" id="CHEBI:16704"/>
        <dbReference type="ChEBI" id="CHEBI:17562"/>
        <dbReference type="ChEBI" id="CHEBI:28938"/>
        <dbReference type="EC" id="3.5.4.5"/>
    </reaction>
</comment>
<accession>A0A1M6UWZ6</accession>
<name>A0A1M6UWZ6_9BACL</name>
<comment type="cofactor">
    <cofactor evidence="3">
        <name>K(+)</name>
        <dbReference type="ChEBI" id="CHEBI:29103"/>
    </cofactor>
</comment>
<dbReference type="NCBIfam" id="NF004490">
    <property type="entry name" value="PRK05820.1"/>
    <property type="match status" value="1"/>
</dbReference>
<dbReference type="Pfam" id="PF02885">
    <property type="entry name" value="Glycos_trans_3N"/>
    <property type="match status" value="1"/>
</dbReference>
<comment type="subunit">
    <text evidence="8">Homodimer.</text>
</comment>
<dbReference type="Gene3D" id="3.40.1030.10">
    <property type="entry name" value="Nucleoside phosphorylase/phosphoribosyltransferase catalytic domain"/>
    <property type="match status" value="1"/>
</dbReference>
<dbReference type="InterPro" id="IPR002125">
    <property type="entry name" value="CMP_dCMP_dom"/>
</dbReference>
<evidence type="ECO:0000256" key="1">
    <source>
        <dbReference type="ARBA" id="ARBA00001066"/>
    </source>
</evidence>
<evidence type="ECO:0000256" key="10">
    <source>
        <dbReference type="ARBA" id="ARBA00012783"/>
    </source>
</evidence>
<dbReference type="InterPro" id="IPR016192">
    <property type="entry name" value="APOBEC/CMP_deaminase_Zn-bd"/>
</dbReference>
<dbReference type="STRING" id="1830138.SAMN05443507_12128"/>
<dbReference type="NCBIfam" id="NF004064">
    <property type="entry name" value="PRK05578.1"/>
    <property type="match status" value="1"/>
</dbReference>
<comment type="catalytic activity">
    <reaction evidence="20">
        <text>thymidine + phosphate = 2-deoxy-alpha-D-ribose 1-phosphate + thymine</text>
        <dbReference type="Rhea" id="RHEA:16037"/>
        <dbReference type="ChEBI" id="CHEBI:17748"/>
        <dbReference type="ChEBI" id="CHEBI:17821"/>
        <dbReference type="ChEBI" id="CHEBI:43474"/>
        <dbReference type="ChEBI" id="CHEBI:57259"/>
        <dbReference type="EC" id="2.4.2.2"/>
    </reaction>
</comment>
<dbReference type="NCBIfam" id="TIGR01354">
    <property type="entry name" value="cyt_deam_tetra"/>
    <property type="match status" value="1"/>
</dbReference>
<comment type="catalytic activity">
    <reaction evidence="1">
        <text>2'-deoxyuridine + phosphate = 2-deoxy-alpha-D-ribose 1-phosphate + uracil</text>
        <dbReference type="Rhea" id="RHEA:22824"/>
        <dbReference type="ChEBI" id="CHEBI:16450"/>
        <dbReference type="ChEBI" id="CHEBI:17568"/>
        <dbReference type="ChEBI" id="CHEBI:43474"/>
        <dbReference type="ChEBI" id="CHEBI:57259"/>
        <dbReference type="EC" id="2.4.2.2"/>
    </reaction>
</comment>
<evidence type="ECO:0000256" key="18">
    <source>
        <dbReference type="ARBA" id="ARBA00032005"/>
    </source>
</evidence>
<dbReference type="FunFam" id="3.40.140.10:FF:000008">
    <property type="entry name" value="Cytidine deaminase"/>
    <property type="match status" value="1"/>
</dbReference>
<evidence type="ECO:0000256" key="7">
    <source>
        <dbReference type="ARBA" id="ARBA00006915"/>
    </source>
</evidence>
<keyword evidence="14" id="KW-0808">Transferase</keyword>
<comment type="catalytic activity">
    <reaction evidence="21">
        <text>2'-deoxycytidine + H2O + H(+) = 2'-deoxyuridine + NH4(+)</text>
        <dbReference type="Rhea" id="RHEA:13433"/>
        <dbReference type="ChEBI" id="CHEBI:15377"/>
        <dbReference type="ChEBI" id="CHEBI:15378"/>
        <dbReference type="ChEBI" id="CHEBI:15698"/>
        <dbReference type="ChEBI" id="CHEBI:16450"/>
        <dbReference type="ChEBI" id="CHEBI:28938"/>
        <dbReference type="EC" id="3.5.4.5"/>
    </reaction>
</comment>
<dbReference type="EC" id="3.5.4.5" evidence="10"/>
<dbReference type="PANTHER" id="PTHR10515:SF0">
    <property type="entry name" value="THYMIDINE PHOSPHORYLASE"/>
    <property type="match status" value="1"/>
</dbReference>
<dbReference type="RefSeq" id="WP_072874771.1">
    <property type="nucleotide sequence ID" value="NZ_FRAF01000021.1"/>
</dbReference>
<evidence type="ECO:0000259" key="26">
    <source>
        <dbReference type="PROSITE" id="PS51747"/>
    </source>
</evidence>
<dbReference type="GO" id="GO:0008270">
    <property type="term" value="F:zinc ion binding"/>
    <property type="evidence" value="ECO:0007669"/>
    <property type="project" value="InterPro"/>
</dbReference>
<comment type="cofactor">
    <cofactor evidence="2 25">
        <name>Zn(2+)</name>
        <dbReference type="ChEBI" id="CHEBI:29105"/>
    </cofactor>
</comment>
<dbReference type="PROSITE" id="PS00903">
    <property type="entry name" value="CYT_DCMP_DEAMINASES_1"/>
    <property type="match status" value="1"/>
</dbReference>
<dbReference type="InterPro" id="IPR036320">
    <property type="entry name" value="Glycosyl_Trfase_fam3_N_dom_sf"/>
</dbReference>
<dbReference type="InterPro" id="IPR000053">
    <property type="entry name" value="Thymidine/pyrmidine_PPase"/>
</dbReference>
<evidence type="ECO:0000256" key="22">
    <source>
        <dbReference type="ARBA" id="ARBA00049558"/>
    </source>
</evidence>
<evidence type="ECO:0000256" key="6">
    <source>
        <dbReference type="ARBA" id="ARBA00006576"/>
    </source>
</evidence>
<dbReference type="OrthoDB" id="9763887at2"/>
<evidence type="ECO:0000313" key="27">
    <source>
        <dbReference type="EMBL" id="SHK73683.1"/>
    </source>
</evidence>
<feature type="binding site" evidence="24">
    <location>
        <begin position="482"/>
        <end position="488"/>
    </location>
    <ligand>
        <name>substrate</name>
    </ligand>
</feature>
<protein>
    <recommendedName>
        <fullName evidence="12">Cytidine deaminase</fullName>
        <ecNumber evidence="9">2.4.2.2</ecNumber>
        <ecNumber evidence="10">3.5.4.5</ecNumber>
    </recommendedName>
    <alternativeName>
        <fullName evidence="18">Cytidine aminohydrolase</fullName>
    </alternativeName>
    <alternativeName>
        <fullName evidence="11">Pyrimidine-nucleoside phosphorylase</fullName>
    </alternativeName>
</protein>
<dbReference type="InterPro" id="IPR016193">
    <property type="entry name" value="Cytidine_deaminase-like"/>
</dbReference>
<feature type="binding site" evidence="25">
    <location>
        <position position="493"/>
    </location>
    <ligand>
        <name>Zn(2+)</name>
        <dbReference type="ChEBI" id="CHEBI:29105"/>
        <note>catalytic</note>
    </ligand>
</feature>
<dbReference type="InterPro" id="IPR018090">
    <property type="entry name" value="Pyrmidine_PPas_bac/euk"/>
</dbReference>
<evidence type="ECO:0000256" key="25">
    <source>
        <dbReference type="PIRSR" id="PIRSR606262-3"/>
    </source>
</evidence>
<dbReference type="FunFam" id="3.40.1030.10:FF:000003">
    <property type="entry name" value="Pyrimidine-nucleoside phosphorylase"/>
    <property type="match status" value="1"/>
</dbReference>
<evidence type="ECO:0000256" key="3">
    <source>
        <dbReference type="ARBA" id="ARBA00001958"/>
    </source>
</evidence>
<dbReference type="GO" id="GO:0004645">
    <property type="term" value="F:1,4-alpha-oligoglucan phosphorylase activity"/>
    <property type="evidence" value="ECO:0007669"/>
    <property type="project" value="InterPro"/>
</dbReference>
<evidence type="ECO:0000256" key="17">
    <source>
        <dbReference type="ARBA" id="ARBA00022833"/>
    </source>
</evidence>
<dbReference type="InterPro" id="IPR000312">
    <property type="entry name" value="Glycosyl_Trfase_fam3"/>
</dbReference>
<dbReference type="Pfam" id="PF00383">
    <property type="entry name" value="dCMP_cyt_deam_1"/>
    <property type="match status" value="1"/>
</dbReference>
<evidence type="ECO:0000256" key="8">
    <source>
        <dbReference type="ARBA" id="ARBA00011738"/>
    </source>
</evidence>
<dbReference type="Gene3D" id="3.90.1170.30">
    <property type="entry name" value="Pyrimidine nucleoside phosphorylase-like, C-terminal domain"/>
    <property type="match status" value="1"/>
</dbReference>
<feature type="binding site" evidence="25">
    <location>
        <position position="529"/>
    </location>
    <ligand>
        <name>Zn(2+)</name>
        <dbReference type="ChEBI" id="CHEBI:29105"/>
        <note>catalytic</note>
    </ligand>
</feature>
<dbReference type="Gene3D" id="1.20.970.10">
    <property type="entry name" value="Transferase, Pyrimidine Nucleoside Phosphorylase, Chain C"/>
    <property type="match status" value="1"/>
</dbReference>
<dbReference type="Gene3D" id="3.40.140.10">
    <property type="entry name" value="Cytidine Deaminase, domain 2"/>
    <property type="match status" value="1"/>
</dbReference>
<dbReference type="GO" id="GO:0006213">
    <property type="term" value="P:pyrimidine nucleoside metabolic process"/>
    <property type="evidence" value="ECO:0007669"/>
    <property type="project" value="InterPro"/>
</dbReference>
<feature type="active site" description="Proton donor" evidence="23">
    <location>
        <position position="495"/>
    </location>
</feature>
<evidence type="ECO:0000256" key="14">
    <source>
        <dbReference type="ARBA" id="ARBA00022679"/>
    </source>
</evidence>
<evidence type="ECO:0000256" key="12">
    <source>
        <dbReference type="ARBA" id="ARBA00018266"/>
    </source>
</evidence>
<organism evidence="27 28">
    <name type="scientific">Alicyclobacillus tolerans</name>
    <dbReference type="NCBI Taxonomy" id="90970"/>
    <lineage>
        <taxon>Bacteria</taxon>
        <taxon>Bacillati</taxon>
        <taxon>Bacillota</taxon>
        <taxon>Bacilli</taxon>
        <taxon>Bacillales</taxon>
        <taxon>Alicyclobacillaceae</taxon>
        <taxon>Alicyclobacillus</taxon>
    </lineage>
</organism>
<evidence type="ECO:0000256" key="21">
    <source>
        <dbReference type="ARBA" id="ARBA00049252"/>
    </source>
</evidence>